<dbReference type="EMBL" id="JAFBFI010000017">
    <property type="protein sequence ID" value="MBM7694012.1"/>
    <property type="molecule type" value="Genomic_DNA"/>
</dbReference>
<evidence type="ECO:0000313" key="2">
    <source>
        <dbReference type="Proteomes" id="UP000823486"/>
    </source>
</evidence>
<evidence type="ECO:0000313" key="1">
    <source>
        <dbReference type="EMBL" id="MBM7694012.1"/>
    </source>
</evidence>
<keyword evidence="2" id="KW-1185">Reference proteome</keyword>
<comment type="caution">
    <text evidence="1">The sequence shown here is derived from an EMBL/GenBank/DDBJ whole genome shotgun (WGS) entry which is preliminary data.</text>
</comment>
<proteinExistence type="predicted"/>
<reference evidence="1 2" key="1">
    <citation type="submission" date="2021-01" db="EMBL/GenBank/DDBJ databases">
        <title>Genomic Encyclopedia of Type Strains, Phase IV (KMG-IV): sequencing the most valuable type-strain genomes for metagenomic binning, comparative biology and taxonomic classification.</title>
        <authorList>
            <person name="Goeker M."/>
        </authorList>
    </citation>
    <scope>NUCLEOTIDE SEQUENCE [LARGE SCALE GENOMIC DNA]</scope>
    <source>
        <strain evidence="1 2">DSM 105482</strain>
    </source>
</reference>
<gene>
    <name evidence="1" type="ORF">JOC77_003456</name>
</gene>
<protein>
    <submittedName>
        <fullName evidence="1">Competence transcription factor ComK</fullName>
    </submittedName>
</protein>
<dbReference type="InterPro" id="IPR010461">
    <property type="entry name" value="ComK"/>
</dbReference>
<dbReference type="Proteomes" id="UP000823486">
    <property type="component" value="Unassembled WGS sequence"/>
</dbReference>
<organism evidence="1 2">
    <name type="scientific">Peribacillus deserti</name>
    <dbReference type="NCBI Taxonomy" id="673318"/>
    <lineage>
        <taxon>Bacteria</taxon>
        <taxon>Bacillati</taxon>
        <taxon>Bacillota</taxon>
        <taxon>Bacilli</taxon>
        <taxon>Bacillales</taxon>
        <taxon>Bacillaceae</taxon>
        <taxon>Peribacillus</taxon>
    </lineage>
</organism>
<dbReference type="Pfam" id="PF06338">
    <property type="entry name" value="ComK"/>
    <property type="match status" value="1"/>
</dbReference>
<accession>A0ABS2QLG2</accession>
<sequence length="69" mass="8213">MVTFRNKKQITIPISFSSFESQMFRTAMLRTKLIQRIEETQRKSMYLFTNSAGEASDLKANYFLMNKRH</sequence>
<name>A0ABS2QLG2_9BACI</name>